<dbReference type="SUPFAM" id="SSF57501">
    <property type="entry name" value="Cystine-knot cytokines"/>
    <property type="match status" value="1"/>
</dbReference>
<dbReference type="STRING" id="28743.ENSCVAP00000028612"/>
<comment type="similarity">
    <text evidence="3">Belongs to the PDGF/VEGF growth factor family.</text>
</comment>
<dbReference type="GeneTree" id="ENSGT00940000175612"/>
<dbReference type="GO" id="GO:0005172">
    <property type="term" value="F:vascular endothelial growth factor receptor binding"/>
    <property type="evidence" value="ECO:0007669"/>
    <property type="project" value="TreeGrafter"/>
</dbReference>
<reference evidence="5" key="2">
    <citation type="submission" date="2025-09" db="UniProtKB">
        <authorList>
            <consortium name="Ensembl"/>
        </authorList>
    </citation>
    <scope>IDENTIFICATION</scope>
</reference>
<dbReference type="AlphaFoldDB" id="A0A3Q2E8U3"/>
<dbReference type="GO" id="GO:0002040">
    <property type="term" value="P:sprouting angiogenesis"/>
    <property type="evidence" value="ECO:0007669"/>
    <property type="project" value="TreeGrafter"/>
</dbReference>
<dbReference type="PROSITE" id="PS50278">
    <property type="entry name" value="PDGF_2"/>
    <property type="match status" value="1"/>
</dbReference>
<dbReference type="InterPro" id="IPR050507">
    <property type="entry name" value="PDGF/VEGF_growth_factor"/>
</dbReference>
<protein>
    <recommendedName>
        <fullName evidence="4">Platelet-derived growth factor (PDGF) family profile domain-containing protein</fullName>
    </recommendedName>
</protein>
<dbReference type="GO" id="GO:0001666">
    <property type="term" value="P:response to hypoxia"/>
    <property type="evidence" value="ECO:0007669"/>
    <property type="project" value="TreeGrafter"/>
</dbReference>
<keyword evidence="6" id="KW-1185">Reference proteome</keyword>
<name>A0A3Q2E8U3_CYPVA</name>
<dbReference type="Proteomes" id="UP000265020">
    <property type="component" value="Unassembled WGS sequence"/>
</dbReference>
<keyword evidence="2" id="KW-1015">Disulfide bond</keyword>
<proteinExistence type="inferred from homology"/>
<dbReference type="GO" id="GO:0042056">
    <property type="term" value="F:chemoattractant activity"/>
    <property type="evidence" value="ECO:0007669"/>
    <property type="project" value="TreeGrafter"/>
</dbReference>
<evidence type="ECO:0000256" key="1">
    <source>
        <dbReference type="ARBA" id="ARBA00023030"/>
    </source>
</evidence>
<evidence type="ECO:0000259" key="4">
    <source>
        <dbReference type="PROSITE" id="PS50278"/>
    </source>
</evidence>
<dbReference type="Gene3D" id="2.10.90.10">
    <property type="entry name" value="Cystine-knot cytokines"/>
    <property type="match status" value="1"/>
</dbReference>
<keyword evidence="1 3" id="KW-0339">Growth factor</keyword>
<dbReference type="GO" id="GO:0001938">
    <property type="term" value="P:positive regulation of endothelial cell proliferation"/>
    <property type="evidence" value="ECO:0007669"/>
    <property type="project" value="TreeGrafter"/>
</dbReference>
<evidence type="ECO:0000256" key="2">
    <source>
        <dbReference type="ARBA" id="ARBA00023157"/>
    </source>
</evidence>
<accession>A0A3Q2E8U3</accession>
<dbReference type="GO" id="GO:0008083">
    <property type="term" value="F:growth factor activity"/>
    <property type="evidence" value="ECO:0007669"/>
    <property type="project" value="UniProtKB-KW"/>
</dbReference>
<sequence>MAYSSVFNVIICCCSLEDVPVRAFKTVLECLHGALRPHSDPFNCWFSPDQLGLILVRKLEVLTKAECKPVEKLVNLKEKLSDYVNHIYVPSCVPLFHCSGCAADEALECYPTAERNVTIECLTYKLKPLGVVLSDWNHARCLLCLNILNA</sequence>
<dbReference type="GO" id="GO:0038084">
    <property type="term" value="P:vascular endothelial growth factor signaling pathway"/>
    <property type="evidence" value="ECO:0007669"/>
    <property type="project" value="TreeGrafter"/>
</dbReference>
<dbReference type="GO" id="GO:0005615">
    <property type="term" value="C:extracellular space"/>
    <property type="evidence" value="ECO:0007669"/>
    <property type="project" value="TreeGrafter"/>
</dbReference>
<reference evidence="5" key="1">
    <citation type="submission" date="2025-08" db="UniProtKB">
        <authorList>
            <consortium name="Ensembl"/>
        </authorList>
    </citation>
    <scope>IDENTIFICATION</scope>
</reference>
<dbReference type="InterPro" id="IPR029034">
    <property type="entry name" value="Cystine-knot_cytokine"/>
</dbReference>
<dbReference type="GO" id="GO:0048010">
    <property type="term" value="P:vascular endothelial growth factor receptor signaling pathway"/>
    <property type="evidence" value="ECO:0007669"/>
    <property type="project" value="TreeGrafter"/>
</dbReference>
<dbReference type="GO" id="GO:0050930">
    <property type="term" value="P:induction of positive chemotaxis"/>
    <property type="evidence" value="ECO:0007669"/>
    <property type="project" value="TreeGrafter"/>
</dbReference>
<evidence type="ECO:0000313" key="6">
    <source>
        <dbReference type="Proteomes" id="UP000265020"/>
    </source>
</evidence>
<dbReference type="Pfam" id="PF00341">
    <property type="entry name" value="PDGF"/>
    <property type="match status" value="1"/>
</dbReference>
<dbReference type="Ensembl" id="ENSCVAT00000020796.1">
    <property type="protein sequence ID" value="ENSCVAP00000028612.1"/>
    <property type="gene ID" value="ENSCVAG00000015767.1"/>
</dbReference>
<evidence type="ECO:0000256" key="3">
    <source>
        <dbReference type="RuleBase" id="RU003818"/>
    </source>
</evidence>
<dbReference type="InterPro" id="IPR000072">
    <property type="entry name" value="PDGF/VEGF_dom"/>
</dbReference>
<dbReference type="PANTHER" id="PTHR12025:SF5">
    <property type="entry name" value="VASCULAR ENDOTHELIAL GROWTH FACTOR A, LONG FORM"/>
    <property type="match status" value="1"/>
</dbReference>
<evidence type="ECO:0000313" key="5">
    <source>
        <dbReference type="Ensembl" id="ENSCVAP00000028612.1"/>
    </source>
</evidence>
<dbReference type="SMART" id="SM00141">
    <property type="entry name" value="PDGF"/>
    <property type="match status" value="1"/>
</dbReference>
<dbReference type="PANTHER" id="PTHR12025">
    <property type="entry name" value="VASCULAR ENDOTHELIAL GROWTH FACTOR"/>
    <property type="match status" value="1"/>
</dbReference>
<dbReference type="GO" id="GO:0045766">
    <property type="term" value="P:positive regulation of angiogenesis"/>
    <property type="evidence" value="ECO:0007669"/>
    <property type="project" value="TreeGrafter"/>
</dbReference>
<dbReference type="GO" id="GO:0060754">
    <property type="term" value="P:positive regulation of mast cell chemotaxis"/>
    <property type="evidence" value="ECO:0007669"/>
    <property type="project" value="TreeGrafter"/>
</dbReference>
<dbReference type="GO" id="GO:0016020">
    <property type="term" value="C:membrane"/>
    <property type="evidence" value="ECO:0007669"/>
    <property type="project" value="InterPro"/>
</dbReference>
<organism evidence="5 6">
    <name type="scientific">Cyprinodon variegatus</name>
    <name type="common">Sheepshead minnow</name>
    <dbReference type="NCBI Taxonomy" id="28743"/>
    <lineage>
        <taxon>Eukaryota</taxon>
        <taxon>Metazoa</taxon>
        <taxon>Chordata</taxon>
        <taxon>Craniata</taxon>
        <taxon>Vertebrata</taxon>
        <taxon>Euteleostomi</taxon>
        <taxon>Actinopterygii</taxon>
        <taxon>Neopterygii</taxon>
        <taxon>Teleostei</taxon>
        <taxon>Neoteleostei</taxon>
        <taxon>Acanthomorphata</taxon>
        <taxon>Ovalentaria</taxon>
        <taxon>Atherinomorphae</taxon>
        <taxon>Cyprinodontiformes</taxon>
        <taxon>Cyprinodontidae</taxon>
        <taxon>Cyprinodon</taxon>
    </lineage>
</organism>
<feature type="domain" description="Platelet-derived growth factor (PDGF) family profile" evidence="4">
    <location>
        <begin position="54"/>
        <end position="120"/>
    </location>
</feature>